<comment type="caution">
    <text evidence="1">The sequence shown here is derived from an EMBL/GenBank/DDBJ whole genome shotgun (WGS) entry which is preliminary data.</text>
</comment>
<gene>
    <name evidence="1" type="ORF">HPB50_015196</name>
</gene>
<organism evidence="1 2">
    <name type="scientific">Hyalomma asiaticum</name>
    <name type="common">Tick</name>
    <dbReference type="NCBI Taxonomy" id="266040"/>
    <lineage>
        <taxon>Eukaryota</taxon>
        <taxon>Metazoa</taxon>
        <taxon>Ecdysozoa</taxon>
        <taxon>Arthropoda</taxon>
        <taxon>Chelicerata</taxon>
        <taxon>Arachnida</taxon>
        <taxon>Acari</taxon>
        <taxon>Parasitiformes</taxon>
        <taxon>Ixodida</taxon>
        <taxon>Ixodoidea</taxon>
        <taxon>Ixodidae</taxon>
        <taxon>Hyalomminae</taxon>
        <taxon>Hyalomma</taxon>
    </lineage>
</organism>
<accession>A0ACB7SQF5</accession>
<sequence>MPARFAFDPDLHSGYASAWHRMRTTGAHANPTSPRRRGPSCCCSGSCEAPARARRSTDRAERQLYPRHGGSNKRAANEKNAQPVRRASAPSQAHRRGFPFPESASGGRQRQAERATRPEGSPVLPTSDGIDRTAAAAGEGASAAKTCKR</sequence>
<dbReference type="EMBL" id="CM023483">
    <property type="protein sequence ID" value="KAH6936266.1"/>
    <property type="molecule type" value="Genomic_DNA"/>
</dbReference>
<dbReference type="Proteomes" id="UP000821845">
    <property type="component" value="Chromosome 3"/>
</dbReference>
<keyword evidence="2" id="KW-1185">Reference proteome</keyword>
<evidence type="ECO:0000313" key="2">
    <source>
        <dbReference type="Proteomes" id="UP000821845"/>
    </source>
</evidence>
<name>A0ACB7SQF5_HYAAI</name>
<reference evidence="1" key="1">
    <citation type="submission" date="2020-05" db="EMBL/GenBank/DDBJ databases">
        <title>Large-scale comparative analyses of tick genomes elucidate their genetic diversity and vector capacities.</title>
        <authorList>
            <person name="Jia N."/>
            <person name="Wang J."/>
            <person name="Shi W."/>
            <person name="Du L."/>
            <person name="Sun Y."/>
            <person name="Zhan W."/>
            <person name="Jiang J."/>
            <person name="Wang Q."/>
            <person name="Zhang B."/>
            <person name="Ji P."/>
            <person name="Sakyi L.B."/>
            <person name="Cui X."/>
            <person name="Yuan T."/>
            <person name="Jiang B."/>
            <person name="Yang W."/>
            <person name="Lam T.T.-Y."/>
            <person name="Chang Q."/>
            <person name="Ding S."/>
            <person name="Wang X."/>
            <person name="Zhu J."/>
            <person name="Ruan X."/>
            <person name="Zhao L."/>
            <person name="Wei J."/>
            <person name="Que T."/>
            <person name="Du C."/>
            <person name="Cheng J."/>
            <person name="Dai P."/>
            <person name="Han X."/>
            <person name="Huang E."/>
            <person name="Gao Y."/>
            <person name="Liu J."/>
            <person name="Shao H."/>
            <person name="Ye R."/>
            <person name="Li L."/>
            <person name="Wei W."/>
            <person name="Wang X."/>
            <person name="Wang C."/>
            <person name="Yang T."/>
            <person name="Huo Q."/>
            <person name="Li W."/>
            <person name="Guo W."/>
            <person name="Chen H."/>
            <person name="Zhou L."/>
            <person name="Ni X."/>
            <person name="Tian J."/>
            <person name="Zhou Y."/>
            <person name="Sheng Y."/>
            <person name="Liu T."/>
            <person name="Pan Y."/>
            <person name="Xia L."/>
            <person name="Li J."/>
            <person name="Zhao F."/>
            <person name="Cao W."/>
        </authorList>
    </citation>
    <scope>NUCLEOTIDE SEQUENCE</scope>
    <source>
        <strain evidence="1">Hyas-2018</strain>
    </source>
</reference>
<protein>
    <submittedName>
        <fullName evidence="1">Uncharacterized protein</fullName>
    </submittedName>
</protein>
<proteinExistence type="predicted"/>
<evidence type="ECO:0000313" key="1">
    <source>
        <dbReference type="EMBL" id="KAH6936266.1"/>
    </source>
</evidence>